<dbReference type="GO" id="GO:0008970">
    <property type="term" value="F:phospholipase A1 activity"/>
    <property type="evidence" value="ECO:0007669"/>
    <property type="project" value="UniProtKB-EC"/>
</dbReference>
<dbReference type="GO" id="GO:0017171">
    <property type="term" value="F:serine hydrolase activity"/>
    <property type="evidence" value="ECO:0007669"/>
    <property type="project" value="TreeGrafter"/>
</dbReference>
<evidence type="ECO:0000313" key="10">
    <source>
        <dbReference type="Proteomes" id="UP000504631"/>
    </source>
</evidence>
<evidence type="ECO:0000256" key="4">
    <source>
        <dbReference type="ARBA" id="ARBA00013179"/>
    </source>
</evidence>
<dbReference type="KEGG" id="bvk:117234581"/>
<dbReference type="CDD" id="cd00707">
    <property type="entry name" value="Pancreat_lipase_like"/>
    <property type="match status" value="1"/>
</dbReference>
<accession>A0A6J3KHP4</accession>
<dbReference type="PANTHER" id="PTHR11610:SF173">
    <property type="entry name" value="LIPASE DOMAIN-CONTAINING PROTEIN-RELATED"/>
    <property type="match status" value="1"/>
</dbReference>
<sequence length="330" mass="37192">MKHFIRWFAERVRKNQKKNYVYPTLFSILVYANPLFRTEGDGYLTLFRVHVAPLPHYHGLDTYLNATNFTLYTRENPTNGDIIKLNDIESVQNSHWNASKQTIIITHGWIQGGLACEIVRDAFLEVRDCNVIILDWSEISDYINYYEVIKFVPHVARYLASFVNFMRIEAGLRTTNLKIIGHSLGAQIAGLSAREVGKSSRVAEVIALDPAMPMFQEKQPGERIDESDAENVQVLHTCAGNLGMNISIGTSDFYANDGKHQPGCGIDMFGFCAHLRSYRFFAESIKNPKGFLGTRADGATAYMGGSTLDPNAKGTYYFKVNSQYPYARDG</sequence>
<dbReference type="Gene3D" id="3.40.50.1820">
    <property type="entry name" value="alpha/beta hydrolase"/>
    <property type="match status" value="1"/>
</dbReference>
<evidence type="ECO:0000256" key="2">
    <source>
        <dbReference type="ARBA" id="ARBA00004613"/>
    </source>
</evidence>
<comment type="similarity">
    <text evidence="3 8">Belongs to the AB hydrolase superfamily. Lipase family.</text>
</comment>
<name>A0A6J3KHP4_9HYME</name>
<dbReference type="AlphaFoldDB" id="A0A6J3KHP4"/>
<evidence type="ECO:0000256" key="1">
    <source>
        <dbReference type="ARBA" id="ARBA00000111"/>
    </source>
</evidence>
<organism evidence="10 11">
    <name type="scientific">Bombus vosnesenskii</name>
    <dbReference type="NCBI Taxonomy" id="207650"/>
    <lineage>
        <taxon>Eukaryota</taxon>
        <taxon>Metazoa</taxon>
        <taxon>Ecdysozoa</taxon>
        <taxon>Arthropoda</taxon>
        <taxon>Hexapoda</taxon>
        <taxon>Insecta</taxon>
        <taxon>Pterygota</taxon>
        <taxon>Neoptera</taxon>
        <taxon>Endopterygota</taxon>
        <taxon>Hymenoptera</taxon>
        <taxon>Apocrita</taxon>
        <taxon>Aculeata</taxon>
        <taxon>Apoidea</taxon>
        <taxon>Anthophila</taxon>
        <taxon>Apidae</taxon>
        <taxon>Bombus</taxon>
        <taxon>Pyrobombus</taxon>
    </lineage>
</organism>
<dbReference type="InterPro" id="IPR029058">
    <property type="entry name" value="AB_hydrolase_fold"/>
</dbReference>
<dbReference type="Pfam" id="PF00151">
    <property type="entry name" value="Lipase"/>
    <property type="match status" value="1"/>
</dbReference>
<keyword evidence="7" id="KW-1015">Disulfide bond</keyword>
<keyword evidence="10" id="KW-1185">Reference proteome</keyword>
<evidence type="ECO:0000256" key="3">
    <source>
        <dbReference type="ARBA" id="ARBA00010701"/>
    </source>
</evidence>
<keyword evidence="5" id="KW-0964">Secreted</keyword>
<dbReference type="Proteomes" id="UP000504631">
    <property type="component" value="Unplaced"/>
</dbReference>
<dbReference type="GeneID" id="117234581"/>
<protein>
    <recommendedName>
        <fullName evidence="4">phospholipase A1</fullName>
        <ecNumber evidence="4">3.1.1.32</ecNumber>
    </recommendedName>
</protein>
<dbReference type="SUPFAM" id="SSF53474">
    <property type="entry name" value="alpha/beta-Hydrolases"/>
    <property type="match status" value="1"/>
</dbReference>
<proteinExistence type="inferred from homology"/>
<dbReference type="PRINTS" id="PR00821">
    <property type="entry name" value="TAGLIPASE"/>
</dbReference>
<dbReference type="GO" id="GO:0005615">
    <property type="term" value="C:extracellular space"/>
    <property type="evidence" value="ECO:0007669"/>
    <property type="project" value="TreeGrafter"/>
</dbReference>
<gene>
    <name evidence="11" type="primary">LOC117234581</name>
</gene>
<evidence type="ECO:0000256" key="8">
    <source>
        <dbReference type="RuleBase" id="RU004262"/>
    </source>
</evidence>
<comment type="catalytic activity">
    <reaction evidence="1">
        <text>a 1,2-diacyl-sn-glycero-3-phosphocholine + H2O = a 2-acyl-sn-glycero-3-phosphocholine + a fatty acid + H(+)</text>
        <dbReference type="Rhea" id="RHEA:18689"/>
        <dbReference type="ChEBI" id="CHEBI:15377"/>
        <dbReference type="ChEBI" id="CHEBI:15378"/>
        <dbReference type="ChEBI" id="CHEBI:28868"/>
        <dbReference type="ChEBI" id="CHEBI:57643"/>
        <dbReference type="ChEBI" id="CHEBI:57875"/>
        <dbReference type="EC" id="3.1.1.32"/>
    </reaction>
</comment>
<feature type="domain" description="Lipase" evidence="9">
    <location>
        <begin position="66"/>
        <end position="310"/>
    </location>
</feature>
<evidence type="ECO:0000256" key="5">
    <source>
        <dbReference type="ARBA" id="ARBA00022525"/>
    </source>
</evidence>
<reference evidence="11" key="1">
    <citation type="submission" date="2025-08" db="UniProtKB">
        <authorList>
            <consortium name="RefSeq"/>
        </authorList>
    </citation>
    <scope>IDENTIFICATION</scope>
    <source>
        <tissue evidence="11">Muscle</tissue>
    </source>
</reference>
<evidence type="ECO:0000256" key="6">
    <source>
        <dbReference type="ARBA" id="ARBA00022801"/>
    </source>
</evidence>
<evidence type="ECO:0000256" key="7">
    <source>
        <dbReference type="ARBA" id="ARBA00023157"/>
    </source>
</evidence>
<dbReference type="GO" id="GO:0016042">
    <property type="term" value="P:lipid catabolic process"/>
    <property type="evidence" value="ECO:0007669"/>
    <property type="project" value="TreeGrafter"/>
</dbReference>
<evidence type="ECO:0000313" key="11">
    <source>
        <dbReference type="RefSeq" id="XP_033351846.1"/>
    </source>
</evidence>
<dbReference type="EC" id="3.1.1.32" evidence="4"/>
<dbReference type="PANTHER" id="PTHR11610">
    <property type="entry name" value="LIPASE"/>
    <property type="match status" value="1"/>
</dbReference>
<keyword evidence="6" id="KW-0378">Hydrolase</keyword>
<comment type="subcellular location">
    <subcellularLocation>
        <location evidence="2">Secreted</location>
    </subcellularLocation>
</comment>
<evidence type="ECO:0000259" key="9">
    <source>
        <dbReference type="Pfam" id="PF00151"/>
    </source>
</evidence>
<dbReference type="RefSeq" id="XP_033351846.1">
    <property type="nucleotide sequence ID" value="XM_033495955.1"/>
</dbReference>
<dbReference type="InterPro" id="IPR033906">
    <property type="entry name" value="Lipase_N"/>
</dbReference>
<dbReference type="InterPro" id="IPR013818">
    <property type="entry name" value="Lipase"/>
</dbReference>
<dbReference type="InterPro" id="IPR000734">
    <property type="entry name" value="TAG_lipase"/>
</dbReference>